<comment type="caution">
    <text evidence="1">The sequence shown here is derived from an EMBL/GenBank/DDBJ whole genome shotgun (WGS) entry which is preliminary data.</text>
</comment>
<keyword evidence="2" id="KW-1185">Reference proteome</keyword>
<organism evidence="1 2">
    <name type="scientific">Ditylenchus destructor</name>
    <dbReference type="NCBI Taxonomy" id="166010"/>
    <lineage>
        <taxon>Eukaryota</taxon>
        <taxon>Metazoa</taxon>
        <taxon>Ecdysozoa</taxon>
        <taxon>Nematoda</taxon>
        <taxon>Chromadorea</taxon>
        <taxon>Rhabditida</taxon>
        <taxon>Tylenchina</taxon>
        <taxon>Tylenchomorpha</taxon>
        <taxon>Sphaerularioidea</taxon>
        <taxon>Anguinidae</taxon>
        <taxon>Anguininae</taxon>
        <taxon>Ditylenchus</taxon>
    </lineage>
</organism>
<evidence type="ECO:0000313" key="1">
    <source>
        <dbReference type="EMBL" id="KAI1707516.1"/>
    </source>
</evidence>
<protein>
    <submittedName>
        <fullName evidence="1">Uncharacterized protein</fullName>
    </submittedName>
</protein>
<evidence type="ECO:0000313" key="2">
    <source>
        <dbReference type="Proteomes" id="UP001201812"/>
    </source>
</evidence>
<proteinExistence type="predicted"/>
<name>A0AAD4MVM6_9BILA</name>
<dbReference type="EMBL" id="JAKKPZ010000040">
    <property type="protein sequence ID" value="KAI1707516.1"/>
    <property type="molecule type" value="Genomic_DNA"/>
</dbReference>
<dbReference type="Proteomes" id="UP001201812">
    <property type="component" value="Unassembled WGS sequence"/>
</dbReference>
<accession>A0AAD4MVM6</accession>
<gene>
    <name evidence="1" type="ORF">DdX_12351</name>
</gene>
<sequence>MKGLEMKETASSTDMEVEKKDLVVSASFPIEENDRRASPHVHPFQNGLFPPSVNVQCTASPTNLKRTPIPALCIQVSLVLSPHCSKAGHSQVFPVENYCTV</sequence>
<reference evidence="1" key="1">
    <citation type="submission" date="2022-01" db="EMBL/GenBank/DDBJ databases">
        <title>Genome Sequence Resource for Two Populations of Ditylenchus destructor, the Migratory Endoparasitic Phytonematode.</title>
        <authorList>
            <person name="Zhang H."/>
            <person name="Lin R."/>
            <person name="Xie B."/>
        </authorList>
    </citation>
    <scope>NUCLEOTIDE SEQUENCE</scope>
    <source>
        <strain evidence="1">BazhouSP</strain>
    </source>
</reference>
<dbReference type="AlphaFoldDB" id="A0AAD4MVM6"/>